<name>A0A8K0JP13_9TREE</name>
<dbReference type="Pfam" id="PF07690">
    <property type="entry name" value="MFS_1"/>
    <property type="match status" value="1"/>
</dbReference>
<keyword evidence="3" id="KW-0813">Transport</keyword>
<dbReference type="EMBL" id="JABELV010000045">
    <property type="protein sequence ID" value="KAG7561820.1"/>
    <property type="molecule type" value="Genomic_DNA"/>
</dbReference>
<gene>
    <name evidence="8" type="ORF">FFLO_02721</name>
</gene>
<feature type="transmembrane region" description="Helical" evidence="7">
    <location>
        <begin position="107"/>
        <end position="130"/>
    </location>
</feature>
<keyword evidence="5 7" id="KW-1133">Transmembrane helix</keyword>
<protein>
    <recommendedName>
        <fullName evidence="10">Major facilitator superfamily (MFS) profile domain-containing protein</fullName>
    </recommendedName>
</protein>
<feature type="transmembrane region" description="Helical" evidence="7">
    <location>
        <begin position="137"/>
        <end position="154"/>
    </location>
</feature>
<evidence type="ECO:0000256" key="7">
    <source>
        <dbReference type="SAM" id="Phobius"/>
    </source>
</evidence>
<dbReference type="InterPro" id="IPR011701">
    <property type="entry name" value="MFS"/>
</dbReference>
<feature type="transmembrane region" description="Helical" evidence="7">
    <location>
        <begin position="292"/>
        <end position="316"/>
    </location>
</feature>
<sequence length="478" mass="51986">MDTVSQLKADVITVNKVAAQNDETRYDHDDEKYHDEKHVDEEGAAAAPAGPPSEGVNDSASIVRKLTSKQELIVFSACCISLFQAGWNDASSGPLLPSLQARYEIRYLVMSIIFPVQCAGFITGALSNVWLTDRFGLGWVVLIGGGFQTLSFALNCWLPPYPLFVVAMFFNGVGTSLQDAQANSLTNRFRRPDVKMALIHAAYGLGATCSPFVSTLFVEHYPQRFYFYFLVSLALTIVNNVWCVLVYRFRTADQVLGPEPPEQVQNASGEYEEMAEQSSGDKMKRIMKLKPTWAIACHLLAYVGLEVTIASLQVSYLREVRGGGVDSGYVATGFWGGLTVGRVIFVPLNRKIGEGLAGYFYLSCAVGLHFVVWFVPSVVGNAVAVSIIGVLLGPIYPIVMNACAKIFPVGIVTGAIGFVASFGAAGGAIFPFATGALADRFSIKVMQPCILALMLVCVITWFPIDFSMREAARAKLNR</sequence>
<dbReference type="Gene3D" id="1.20.1250.20">
    <property type="entry name" value="MFS general substrate transporter like domains"/>
    <property type="match status" value="1"/>
</dbReference>
<dbReference type="InterPro" id="IPR036259">
    <property type="entry name" value="MFS_trans_sf"/>
</dbReference>
<dbReference type="Proteomes" id="UP000812966">
    <property type="component" value="Unassembled WGS sequence"/>
</dbReference>
<keyword evidence="6 7" id="KW-0472">Membrane</keyword>
<evidence type="ECO:0000313" key="9">
    <source>
        <dbReference type="Proteomes" id="UP000812966"/>
    </source>
</evidence>
<evidence type="ECO:0000256" key="4">
    <source>
        <dbReference type="ARBA" id="ARBA00022692"/>
    </source>
</evidence>
<organism evidence="8 9">
    <name type="scientific">Filobasidium floriforme</name>
    <dbReference type="NCBI Taxonomy" id="5210"/>
    <lineage>
        <taxon>Eukaryota</taxon>
        <taxon>Fungi</taxon>
        <taxon>Dikarya</taxon>
        <taxon>Basidiomycota</taxon>
        <taxon>Agaricomycotina</taxon>
        <taxon>Tremellomycetes</taxon>
        <taxon>Filobasidiales</taxon>
        <taxon>Filobasidiaceae</taxon>
        <taxon>Filobasidium</taxon>
    </lineage>
</organism>
<proteinExistence type="inferred from homology"/>
<evidence type="ECO:0000313" key="8">
    <source>
        <dbReference type="EMBL" id="KAG7561820.1"/>
    </source>
</evidence>
<comment type="caution">
    <text evidence="8">The sequence shown here is derived from an EMBL/GenBank/DDBJ whole genome shotgun (WGS) entry which is preliminary data.</text>
</comment>
<feature type="transmembrane region" description="Helical" evidence="7">
    <location>
        <begin position="358"/>
        <end position="376"/>
    </location>
</feature>
<feature type="transmembrane region" description="Helical" evidence="7">
    <location>
        <begin position="406"/>
        <end position="433"/>
    </location>
</feature>
<dbReference type="PANTHER" id="PTHR23514">
    <property type="entry name" value="BYPASS OF STOP CODON PROTEIN 6"/>
    <property type="match status" value="1"/>
</dbReference>
<feature type="transmembrane region" description="Helical" evidence="7">
    <location>
        <begin position="198"/>
        <end position="219"/>
    </location>
</feature>
<dbReference type="FunFam" id="1.20.1250.20:FF:000286">
    <property type="entry name" value="MFS efflux transporter"/>
    <property type="match status" value="1"/>
</dbReference>
<feature type="transmembrane region" description="Helical" evidence="7">
    <location>
        <begin position="382"/>
        <end position="399"/>
    </location>
</feature>
<feature type="transmembrane region" description="Helical" evidence="7">
    <location>
        <begin position="328"/>
        <end position="346"/>
    </location>
</feature>
<keyword evidence="9" id="KW-1185">Reference proteome</keyword>
<dbReference type="GO" id="GO:0012505">
    <property type="term" value="C:endomembrane system"/>
    <property type="evidence" value="ECO:0007669"/>
    <property type="project" value="UniProtKB-SubCell"/>
</dbReference>
<keyword evidence="4 7" id="KW-0812">Transmembrane</keyword>
<dbReference type="GO" id="GO:0022857">
    <property type="term" value="F:transmembrane transporter activity"/>
    <property type="evidence" value="ECO:0007669"/>
    <property type="project" value="InterPro"/>
</dbReference>
<evidence type="ECO:0008006" key="10">
    <source>
        <dbReference type="Google" id="ProtNLM"/>
    </source>
</evidence>
<evidence type="ECO:0000256" key="1">
    <source>
        <dbReference type="ARBA" id="ARBA00004127"/>
    </source>
</evidence>
<reference evidence="8" key="1">
    <citation type="submission" date="2020-04" db="EMBL/GenBank/DDBJ databases">
        <title>Analysis of mating type loci in Filobasidium floriforme.</title>
        <authorList>
            <person name="Nowrousian M."/>
        </authorList>
    </citation>
    <scope>NUCLEOTIDE SEQUENCE</scope>
    <source>
        <strain evidence="8">CBS 6242</strain>
    </source>
</reference>
<dbReference type="AlphaFoldDB" id="A0A8K0JP13"/>
<dbReference type="SUPFAM" id="SSF103473">
    <property type="entry name" value="MFS general substrate transporter"/>
    <property type="match status" value="1"/>
</dbReference>
<comment type="similarity">
    <text evidence="2">Belongs to the major facilitator superfamily.</text>
</comment>
<evidence type="ECO:0000256" key="2">
    <source>
        <dbReference type="ARBA" id="ARBA00008335"/>
    </source>
</evidence>
<feature type="transmembrane region" description="Helical" evidence="7">
    <location>
        <begin position="225"/>
        <end position="247"/>
    </location>
</feature>
<comment type="subcellular location">
    <subcellularLocation>
        <location evidence="1">Endomembrane system</location>
        <topology evidence="1">Multi-pass membrane protein</topology>
    </subcellularLocation>
</comment>
<feature type="transmembrane region" description="Helical" evidence="7">
    <location>
        <begin position="445"/>
        <end position="464"/>
    </location>
</feature>
<evidence type="ECO:0000256" key="3">
    <source>
        <dbReference type="ARBA" id="ARBA00022448"/>
    </source>
</evidence>
<accession>A0A8K0JP13</accession>
<evidence type="ECO:0000256" key="6">
    <source>
        <dbReference type="ARBA" id="ARBA00023136"/>
    </source>
</evidence>
<evidence type="ECO:0000256" key="5">
    <source>
        <dbReference type="ARBA" id="ARBA00022989"/>
    </source>
</evidence>
<dbReference type="GO" id="GO:0016020">
    <property type="term" value="C:membrane"/>
    <property type="evidence" value="ECO:0007669"/>
    <property type="project" value="TreeGrafter"/>
</dbReference>
<dbReference type="PANTHER" id="PTHR23514:SF3">
    <property type="entry name" value="BYPASS OF STOP CODON PROTEIN 6"/>
    <property type="match status" value="1"/>
</dbReference>
<dbReference type="InterPro" id="IPR051788">
    <property type="entry name" value="MFS_Transporter"/>
</dbReference>